<keyword evidence="4" id="KW-1185">Reference proteome</keyword>
<dbReference type="InterPro" id="IPR004332">
    <property type="entry name" value="Transposase_MuDR"/>
</dbReference>
<evidence type="ECO:0000256" key="1">
    <source>
        <dbReference type="SAM" id="MobiDB-lite"/>
    </source>
</evidence>
<organism evidence="3 4">
    <name type="scientific">Salvia divinorum</name>
    <name type="common">Maria pastora</name>
    <name type="synonym">Diviner's sage</name>
    <dbReference type="NCBI Taxonomy" id="28513"/>
    <lineage>
        <taxon>Eukaryota</taxon>
        <taxon>Viridiplantae</taxon>
        <taxon>Streptophyta</taxon>
        <taxon>Embryophyta</taxon>
        <taxon>Tracheophyta</taxon>
        <taxon>Spermatophyta</taxon>
        <taxon>Magnoliopsida</taxon>
        <taxon>eudicotyledons</taxon>
        <taxon>Gunneridae</taxon>
        <taxon>Pentapetalae</taxon>
        <taxon>asterids</taxon>
        <taxon>lamiids</taxon>
        <taxon>Lamiales</taxon>
        <taxon>Lamiaceae</taxon>
        <taxon>Nepetoideae</taxon>
        <taxon>Mentheae</taxon>
        <taxon>Salviinae</taxon>
        <taxon>Salvia</taxon>
        <taxon>Salvia subgen. Calosphace</taxon>
    </lineage>
</organism>
<evidence type="ECO:0000313" key="3">
    <source>
        <dbReference type="EMBL" id="KAL1548410.1"/>
    </source>
</evidence>
<reference evidence="3 4" key="1">
    <citation type="submission" date="2024-06" db="EMBL/GenBank/DDBJ databases">
        <title>A chromosome level genome sequence of Diviner's sage (Salvia divinorum).</title>
        <authorList>
            <person name="Ford S.A."/>
            <person name="Ro D.-K."/>
            <person name="Ness R.W."/>
            <person name="Phillips M.A."/>
        </authorList>
    </citation>
    <scope>NUCLEOTIDE SEQUENCE [LARGE SCALE GENOMIC DNA]</scope>
    <source>
        <strain evidence="3">SAF-2024a</strain>
        <tissue evidence="3">Leaf</tissue>
    </source>
</reference>
<protein>
    <recommendedName>
        <fullName evidence="2">Transposase MuDR plant domain-containing protein</fullName>
    </recommendedName>
</protein>
<feature type="region of interest" description="Disordered" evidence="1">
    <location>
        <begin position="108"/>
        <end position="128"/>
    </location>
</feature>
<proteinExistence type="predicted"/>
<feature type="domain" description="Transposase MuDR plant" evidence="2">
    <location>
        <begin position="159"/>
        <end position="217"/>
    </location>
</feature>
<dbReference type="EMBL" id="JBEAFC010000007">
    <property type="protein sequence ID" value="KAL1548410.1"/>
    <property type="molecule type" value="Genomic_DNA"/>
</dbReference>
<evidence type="ECO:0000313" key="4">
    <source>
        <dbReference type="Proteomes" id="UP001567538"/>
    </source>
</evidence>
<comment type="caution">
    <text evidence="3">The sequence shown here is derived from an EMBL/GenBank/DDBJ whole genome shotgun (WGS) entry which is preliminary data.</text>
</comment>
<name>A0ABD1GW68_SALDI</name>
<dbReference type="AlphaFoldDB" id="A0ABD1GW68"/>
<evidence type="ECO:0000259" key="2">
    <source>
        <dbReference type="Pfam" id="PF03108"/>
    </source>
</evidence>
<accession>A0ABD1GW68</accession>
<dbReference type="Pfam" id="PF03108">
    <property type="entry name" value="DBD_Tnp_Mut"/>
    <property type="match status" value="1"/>
</dbReference>
<sequence>MQMLAYLSHRIRTISIFIDDGKRLEEKFEEKSLKVVDENIRQNMGENEESGCDIDMDYYPSESEESDNELTDLELFDENDSLVKETIAVVDDDISKLLDDYVSNDENKNDSDYASSDSDVHSFESDDNDDDISRFKYRRKKIVYNPKCDNKILNIVIWMQFQDGFECKEALTTWAIETGRFIHFKRVEKDSLEAKCNLPCPWRVYASVVKAKKIFKIKTYDELQMEWDGHSSVINRMGLQMQSIR</sequence>
<gene>
    <name evidence="3" type="ORF">AAHA92_16646</name>
</gene>
<dbReference type="Proteomes" id="UP001567538">
    <property type="component" value="Unassembled WGS sequence"/>
</dbReference>